<dbReference type="Proteomes" id="UP000231466">
    <property type="component" value="Unassembled WGS sequence"/>
</dbReference>
<feature type="domain" description="Band 7" evidence="2">
    <location>
        <begin position="90"/>
        <end position="263"/>
    </location>
</feature>
<dbReference type="SMART" id="SM00244">
    <property type="entry name" value="PHB"/>
    <property type="match status" value="1"/>
</dbReference>
<keyword evidence="1" id="KW-0472">Membrane</keyword>
<protein>
    <recommendedName>
        <fullName evidence="2">Band 7 domain-containing protein</fullName>
    </recommendedName>
</protein>
<evidence type="ECO:0000313" key="3">
    <source>
        <dbReference type="EMBL" id="PIR98142.1"/>
    </source>
</evidence>
<dbReference type="EMBL" id="PFAH01000002">
    <property type="protein sequence ID" value="PIR98142.1"/>
    <property type="molecule type" value="Genomic_DNA"/>
</dbReference>
<dbReference type="PROSITE" id="PS51257">
    <property type="entry name" value="PROKAR_LIPOPROTEIN"/>
    <property type="match status" value="1"/>
</dbReference>
<name>A0A2H0VGB3_9BACT</name>
<evidence type="ECO:0000259" key="2">
    <source>
        <dbReference type="SMART" id="SM00244"/>
    </source>
</evidence>
<accession>A0A2H0VGB3</accession>
<comment type="caution">
    <text evidence="3">The sequence shown here is derived from an EMBL/GenBank/DDBJ whole genome shotgun (WGS) entry which is preliminary data.</text>
</comment>
<keyword evidence="1" id="KW-0812">Transmembrane</keyword>
<evidence type="ECO:0000313" key="4">
    <source>
        <dbReference type="Proteomes" id="UP000231466"/>
    </source>
</evidence>
<dbReference type="PANTHER" id="PTHR23222:SF0">
    <property type="entry name" value="PROHIBITIN 1"/>
    <property type="match status" value="1"/>
</dbReference>
<proteinExistence type="predicted"/>
<dbReference type="Gene3D" id="3.30.479.30">
    <property type="entry name" value="Band 7 domain"/>
    <property type="match status" value="1"/>
</dbReference>
<dbReference type="InterPro" id="IPR036013">
    <property type="entry name" value="Band_7/SPFH_dom_sf"/>
</dbReference>
<reference evidence="4" key="1">
    <citation type="submission" date="2017-09" db="EMBL/GenBank/DDBJ databases">
        <title>Depth-based differentiation of microbial function through sediment-hosted aquifers and enrichment of novel symbionts in the deep terrestrial subsurface.</title>
        <authorList>
            <person name="Probst A.J."/>
            <person name="Ladd B."/>
            <person name="Jarett J.K."/>
            <person name="Geller-Mcgrath D.E."/>
            <person name="Sieber C.M.K."/>
            <person name="Emerson J.B."/>
            <person name="Anantharaman K."/>
            <person name="Thomas B.C."/>
            <person name="Malmstrom R."/>
            <person name="Stieglmeier M."/>
            <person name="Klingl A."/>
            <person name="Woyke T."/>
            <person name="Ryan C.M."/>
            <person name="Banfield J.F."/>
        </authorList>
    </citation>
    <scope>NUCLEOTIDE SEQUENCE [LARGE SCALE GENOMIC DNA]</scope>
</reference>
<sequence>MHIEEKQIVFMTVLIGCLLIAALVTFIIGRRSGDERPTRTEFTRRNHVGQEVFDEDAYERALLRWQPGGRFLYWTSVGLSALAFIFLLFSTIKIVPDEHVGVVRAFGVYSQSSLDPGLKIVWPWEDVVLVDGRIKAYTFTNNTEDKSAVAEAIEAQASGGGNMTIELTVQAIVTKDTADNLIRTVGADWFDVVVLPPIRSCVRNAPVALTLEEAYTTQRQQLGTNSFDCIASKVGPHGITIIDVLIRDVDPGLEVRTRIDAKQGAEQDLQRAAITLQEEEIKARQEAVRAYGISQAEQIVACGGVQTVDAEGNSVIVPNASCEDQFSAEYLQWLYINALKEVVGVVILPPEFDGNLFVQTPTP</sequence>
<dbReference type="GO" id="GO:0016020">
    <property type="term" value="C:membrane"/>
    <property type="evidence" value="ECO:0007669"/>
    <property type="project" value="InterPro"/>
</dbReference>
<organism evidence="3 4">
    <name type="scientific">Candidatus Colwellbacteria bacterium CG10_big_fil_rev_8_21_14_0_10_42_22</name>
    <dbReference type="NCBI Taxonomy" id="1974540"/>
    <lineage>
        <taxon>Bacteria</taxon>
        <taxon>Candidatus Colwelliibacteriota</taxon>
    </lineage>
</organism>
<dbReference type="Pfam" id="PF01145">
    <property type="entry name" value="Band_7"/>
    <property type="match status" value="1"/>
</dbReference>
<feature type="transmembrane region" description="Helical" evidence="1">
    <location>
        <begin position="7"/>
        <end position="28"/>
    </location>
</feature>
<dbReference type="InterPro" id="IPR001107">
    <property type="entry name" value="Band_7"/>
</dbReference>
<evidence type="ECO:0000256" key="1">
    <source>
        <dbReference type="SAM" id="Phobius"/>
    </source>
</evidence>
<dbReference type="SUPFAM" id="SSF117892">
    <property type="entry name" value="Band 7/SPFH domain"/>
    <property type="match status" value="1"/>
</dbReference>
<feature type="transmembrane region" description="Helical" evidence="1">
    <location>
        <begin position="71"/>
        <end position="89"/>
    </location>
</feature>
<dbReference type="PANTHER" id="PTHR23222">
    <property type="entry name" value="PROHIBITIN"/>
    <property type="match status" value="1"/>
</dbReference>
<dbReference type="AlphaFoldDB" id="A0A2H0VGB3"/>
<keyword evidence="1" id="KW-1133">Transmembrane helix</keyword>
<dbReference type="InterPro" id="IPR000163">
    <property type="entry name" value="Prohibitin"/>
</dbReference>
<gene>
    <name evidence="3" type="ORF">COT89_00280</name>
</gene>